<feature type="active site" description="Charge relay system" evidence="5">
    <location>
        <position position="202"/>
    </location>
</feature>
<dbReference type="InterPro" id="IPR022398">
    <property type="entry name" value="Peptidase_S8_His-AS"/>
</dbReference>
<evidence type="ECO:0000256" key="6">
    <source>
        <dbReference type="RuleBase" id="RU003355"/>
    </source>
</evidence>
<dbReference type="InterPro" id="IPR000209">
    <property type="entry name" value="Peptidase_S8/S53_dom"/>
</dbReference>
<dbReference type="Gene3D" id="3.40.50.200">
    <property type="entry name" value="Peptidase S8/S53 domain"/>
    <property type="match status" value="1"/>
</dbReference>
<accession>A0A4U0FD06</accession>
<dbReference type="PROSITE" id="PS00137">
    <property type="entry name" value="SUBTILASE_HIS"/>
    <property type="match status" value="1"/>
</dbReference>
<dbReference type="InterPro" id="IPR036852">
    <property type="entry name" value="Peptidase_S8/S53_dom_sf"/>
</dbReference>
<evidence type="ECO:0000256" key="7">
    <source>
        <dbReference type="SAM" id="SignalP"/>
    </source>
</evidence>
<dbReference type="PROSITE" id="PS00136">
    <property type="entry name" value="SUBTILASE_ASP"/>
    <property type="match status" value="1"/>
</dbReference>
<dbReference type="PANTHER" id="PTHR43806">
    <property type="entry name" value="PEPTIDASE S8"/>
    <property type="match status" value="1"/>
</dbReference>
<dbReference type="GO" id="GO:0004252">
    <property type="term" value="F:serine-type endopeptidase activity"/>
    <property type="evidence" value="ECO:0007669"/>
    <property type="project" value="UniProtKB-UniRule"/>
</dbReference>
<dbReference type="SUPFAM" id="SSF52743">
    <property type="entry name" value="Subtilisin-like"/>
    <property type="match status" value="1"/>
</dbReference>
<comment type="similarity">
    <text evidence="1 5 6">Belongs to the peptidase S8 family.</text>
</comment>
<evidence type="ECO:0000256" key="3">
    <source>
        <dbReference type="ARBA" id="ARBA00022801"/>
    </source>
</evidence>
<evidence type="ECO:0000259" key="8">
    <source>
        <dbReference type="Pfam" id="PF00082"/>
    </source>
</evidence>
<dbReference type="InterPro" id="IPR050131">
    <property type="entry name" value="Peptidase_S8_subtilisin-like"/>
</dbReference>
<dbReference type="Pfam" id="PF00082">
    <property type="entry name" value="Peptidase_S8"/>
    <property type="match status" value="1"/>
</dbReference>
<organism evidence="9 10">
    <name type="scientific">Cohnella pontilimi</name>
    <dbReference type="NCBI Taxonomy" id="2564100"/>
    <lineage>
        <taxon>Bacteria</taxon>
        <taxon>Bacillati</taxon>
        <taxon>Bacillota</taxon>
        <taxon>Bacilli</taxon>
        <taxon>Bacillales</taxon>
        <taxon>Paenibacillaceae</taxon>
        <taxon>Cohnella</taxon>
    </lineage>
</organism>
<evidence type="ECO:0000256" key="1">
    <source>
        <dbReference type="ARBA" id="ARBA00011073"/>
    </source>
</evidence>
<evidence type="ECO:0000313" key="9">
    <source>
        <dbReference type="EMBL" id="TJY41162.1"/>
    </source>
</evidence>
<dbReference type="AlphaFoldDB" id="A0A4U0FD06"/>
<comment type="caution">
    <text evidence="9">The sequence shown here is derived from an EMBL/GenBank/DDBJ whole genome shotgun (WGS) entry which is preliminary data.</text>
</comment>
<feature type="domain" description="Peptidase S8/S53" evidence="8">
    <location>
        <begin position="147"/>
        <end position="461"/>
    </location>
</feature>
<keyword evidence="4 5" id="KW-0720">Serine protease</keyword>
<dbReference type="CDD" id="cd07482">
    <property type="entry name" value="Peptidases_S8_Lantibiotic_specific_protease"/>
    <property type="match status" value="1"/>
</dbReference>
<sequence length="470" mass="48665">MFAVGAVLALGMVMPSFGYAQPSSSAKHFSLLFKQNAIPADFQSQLNKVGATLVDSIPEIGFAEVQADSSALTKLQSLANVDLVSPSIEWSLPDSHMAPFADAAATGPADTSSSAVNLNADLYKSYQWDIKNVTHDGASYNLGTGSHNTVVGIIDTGIDPNHPAIKANLLPGSMNFVPAGGFQGSEPAETGAASAVTDVHGHGTHVAGTIAGNGRILGVAPNMGIRAYRVFGSSSAETSWIAKAIIQATNDHVNVISMSLGGYDVIGQAFFVDPITGKKTSLGNDIADLRAFKRALQYATDHGVLPVVAAGNEAIDAGNKAQVNGYLNAEYGGDGLYFVGAGFEAPGSVSGVVTVSATGPDHSLSSYSNWGSGFVDIAAPGGDFLRYPDGDWFTDMCLSSYKNGGYSWMAGTSMATPKVSAVAALLLDKYGPMSPQKLKGLLLKQGVNSVTGTDRKFFGNGHVDALNALK</sequence>
<evidence type="ECO:0000313" key="10">
    <source>
        <dbReference type="Proteomes" id="UP000309673"/>
    </source>
</evidence>
<dbReference type="EMBL" id="SUPK01000007">
    <property type="protein sequence ID" value="TJY41162.1"/>
    <property type="molecule type" value="Genomic_DNA"/>
</dbReference>
<feature type="signal peptide" evidence="7">
    <location>
        <begin position="1"/>
        <end position="20"/>
    </location>
</feature>
<keyword evidence="3 5" id="KW-0378">Hydrolase</keyword>
<name>A0A4U0FD06_9BACL</name>
<dbReference type="InterPro" id="IPR023827">
    <property type="entry name" value="Peptidase_S8_Asp-AS"/>
</dbReference>
<dbReference type="Proteomes" id="UP000309673">
    <property type="component" value="Unassembled WGS sequence"/>
</dbReference>
<keyword evidence="2 5" id="KW-0645">Protease</keyword>
<dbReference type="InterPro" id="IPR008357">
    <property type="entry name" value="Lanit_process"/>
</dbReference>
<dbReference type="PANTHER" id="PTHR43806:SF11">
    <property type="entry name" value="CEREVISIN-RELATED"/>
    <property type="match status" value="1"/>
</dbReference>
<dbReference type="InterPro" id="IPR023828">
    <property type="entry name" value="Peptidase_S8_Ser-AS"/>
</dbReference>
<evidence type="ECO:0000256" key="5">
    <source>
        <dbReference type="PROSITE-ProRule" id="PRU01240"/>
    </source>
</evidence>
<evidence type="ECO:0000256" key="2">
    <source>
        <dbReference type="ARBA" id="ARBA00022670"/>
    </source>
</evidence>
<dbReference type="PROSITE" id="PS00138">
    <property type="entry name" value="SUBTILASE_SER"/>
    <property type="match status" value="1"/>
</dbReference>
<dbReference type="PRINTS" id="PR00723">
    <property type="entry name" value="SUBTILISIN"/>
</dbReference>
<dbReference type="InterPro" id="IPR015500">
    <property type="entry name" value="Peptidase_S8_subtilisin-rel"/>
</dbReference>
<keyword evidence="7" id="KW-0732">Signal</keyword>
<proteinExistence type="inferred from homology"/>
<feature type="active site" description="Charge relay system" evidence="5">
    <location>
        <position position="413"/>
    </location>
</feature>
<dbReference type="OrthoDB" id="9798386at2"/>
<dbReference type="PROSITE" id="PS51892">
    <property type="entry name" value="SUBTILASE"/>
    <property type="match status" value="1"/>
</dbReference>
<feature type="chain" id="PRO_5020978294" evidence="7">
    <location>
        <begin position="21"/>
        <end position="470"/>
    </location>
</feature>
<reference evidence="9 10" key="1">
    <citation type="submission" date="2019-04" db="EMBL/GenBank/DDBJ databases">
        <title>Cohnella sp. nov., isolated from soil.</title>
        <authorList>
            <person name="Kim W."/>
        </authorList>
    </citation>
    <scope>NUCLEOTIDE SEQUENCE [LARGE SCALE GENOMIC DNA]</scope>
    <source>
        <strain evidence="9 10">CAU 1483</strain>
    </source>
</reference>
<gene>
    <name evidence="9" type="ORF">E5161_14560</name>
</gene>
<protein>
    <submittedName>
        <fullName evidence="9">Peptidase S8</fullName>
    </submittedName>
</protein>
<keyword evidence="10" id="KW-1185">Reference proteome</keyword>
<dbReference type="GO" id="GO:0006508">
    <property type="term" value="P:proteolysis"/>
    <property type="evidence" value="ECO:0007669"/>
    <property type="project" value="UniProtKB-KW"/>
</dbReference>
<feature type="active site" description="Charge relay system" evidence="5">
    <location>
        <position position="155"/>
    </location>
</feature>
<evidence type="ECO:0000256" key="4">
    <source>
        <dbReference type="ARBA" id="ARBA00022825"/>
    </source>
</evidence>